<dbReference type="AlphaFoldDB" id="B1FMH9"/>
<feature type="region of interest" description="Disordered" evidence="1">
    <location>
        <begin position="48"/>
        <end position="69"/>
    </location>
</feature>
<sequence>MGRRARCDRRVAARRAARAQPALAQARRARRCTRRVERAFRAGRCRGRAAEGGAQAHAHRAREGDEKGWRDARARVLRRGRRARSGGGRGRGHAARPLARADRRLARHRAGRAGRAQAYAARRVVRRPAREPVSRTACAPVARRDAACALSGRADRRIPGYRPAAVRDLQPDLRAGRAALSRRGPEAGDLQLPRGGSAYLSRRTGKRERVLYARGQPALDAGDRRRVQPLLHVEPARVRARRARLLRGARRHARARTVRRRNGSGPGRRFPDLVAAGRRWHAAQARCAGAGRPGVRGRDCPADARRARRACAAR</sequence>
<name>B1FMH9_9BURK</name>
<comment type="caution">
    <text evidence="2">The sequence shown here is derived from an EMBL/GenBank/DDBJ whole genome shotgun (WGS) entry which is preliminary data.</text>
</comment>
<evidence type="ECO:0000256" key="1">
    <source>
        <dbReference type="SAM" id="MobiDB-lite"/>
    </source>
</evidence>
<feature type="compositionally biased region" description="Basic residues" evidence="1">
    <location>
        <begin position="1"/>
        <end position="17"/>
    </location>
</feature>
<organism evidence="2 3">
    <name type="scientific">Burkholderia ambifaria IOP40-10</name>
    <dbReference type="NCBI Taxonomy" id="396596"/>
    <lineage>
        <taxon>Bacteria</taxon>
        <taxon>Pseudomonadati</taxon>
        <taxon>Pseudomonadota</taxon>
        <taxon>Betaproteobacteria</taxon>
        <taxon>Burkholderiales</taxon>
        <taxon>Burkholderiaceae</taxon>
        <taxon>Burkholderia</taxon>
        <taxon>Burkholderia cepacia complex</taxon>
    </lineage>
</organism>
<proteinExistence type="predicted"/>
<evidence type="ECO:0000313" key="3">
    <source>
        <dbReference type="Proteomes" id="UP000005463"/>
    </source>
</evidence>
<feature type="region of interest" description="Disordered" evidence="1">
    <location>
        <begin position="1"/>
        <end position="30"/>
    </location>
</feature>
<accession>B1FMH9</accession>
<dbReference type="Proteomes" id="UP000005463">
    <property type="component" value="Unassembled WGS sequence"/>
</dbReference>
<reference evidence="2 3" key="1">
    <citation type="submission" date="2008-03" db="EMBL/GenBank/DDBJ databases">
        <title>Sequencing of the draft genome and assembly of Burkholderia ambifaria IOP40-10.</title>
        <authorList>
            <consortium name="US DOE Joint Genome Institute (JGI-PGF)"/>
            <person name="Copeland A."/>
            <person name="Lucas S."/>
            <person name="Lapidus A."/>
            <person name="Glavina del Rio T."/>
            <person name="Dalin E."/>
            <person name="Tice H."/>
            <person name="Bruce D."/>
            <person name="Goodwin L."/>
            <person name="Pitluck S."/>
            <person name="Larimer F."/>
            <person name="Land M.L."/>
            <person name="Hauser L."/>
            <person name="Tiedje J."/>
            <person name="Richardson P."/>
        </authorList>
    </citation>
    <scope>NUCLEOTIDE SEQUENCE [LARGE SCALE GENOMIC DNA]</scope>
    <source>
        <strain evidence="2 3">IOP40-10</strain>
    </source>
</reference>
<protein>
    <submittedName>
        <fullName evidence="2">Uncharacterized protein</fullName>
    </submittedName>
</protein>
<evidence type="ECO:0000313" key="2">
    <source>
        <dbReference type="EMBL" id="EDT01238.1"/>
    </source>
</evidence>
<gene>
    <name evidence="2" type="ORF">BamIOP4010DRAFT_5240</name>
</gene>
<feature type="compositionally biased region" description="Basic residues" evidence="1">
    <location>
        <begin position="248"/>
        <end position="262"/>
    </location>
</feature>
<feature type="region of interest" description="Disordered" evidence="1">
    <location>
        <begin position="248"/>
        <end position="271"/>
    </location>
</feature>
<dbReference type="EMBL" id="ABLC01000198">
    <property type="protein sequence ID" value="EDT01238.1"/>
    <property type="molecule type" value="Genomic_DNA"/>
</dbReference>